<gene>
    <name evidence="1" type="ORF">BP5553_10070</name>
</gene>
<proteinExistence type="predicted"/>
<protein>
    <submittedName>
        <fullName evidence="1">Uncharacterized protein</fullName>
    </submittedName>
</protein>
<dbReference type="GeneID" id="43602919"/>
<dbReference type="AlphaFoldDB" id="A0A370TAA3"/>
<organism evidence="1 2">
    <name type="scientific">Venustampulla echinocandica</name>
    <dbReference type="NCBI Taxonomy" id="2656787"/>
    <lineage>
        <taxon>Eukaryota</taxon>
        <taxon>Fungi</taxon>
        <taxon>Dikarya</taxon>
        <taxon>Ascomycota</taxon>
        <taxon>Pezizomycotina</taxon>
        <taxon>Leotiomycetes</taxon>
        <taxon>Helotiales</taxon>
        <taxon>Pleuroascaceae</taxon>
        <taxon>Venustampulla</taxon>
    </lineage>
</organism>
<keyword evidence="2" id="KW-1185">Reference proteome</keyword>
<dbReference type="OrthoDB" id="3694450at2759"/>
<reference evidence="1 2" key="1">
    <citation type="journal article" date="2018" name="IMA Fungus">
        <title>IMA Genome-F 9: Draft genome sequence of Annulohypoxylon stygium, Aspergillus mulundensis, Berkeleyomyces basicola (syn. Thielaviopsis basicola), Ceratocystis smalleyi, two Cercospora beticola strains, Coleophoma cylindrospora, Fusarium fracticaudum, Phialophora cf. hyalina, and Morchella septimelata.</title>
        <authorList>
            <person name="Wingfield B.D."/>
            <person name="Bills G.F."/>
            <person name="Dong Y."/>
            <person name="Huang W."/>
            <person name="Nel W.J."/>
            <person name="Swalarsk-Parry B.S."/>
            <person name="Vaghefi N."/>
            <person name="Wilken P.M."/>
            <person name="An Z."/>
            <person name="de Beer Z.W."/>
            <person name="De Vos L."/>
            <person name="Chen L."/>
            <person name="Duong T.A."/>
            <person name="Gao Y."/>
            <person name="Hammerbacher A."/>
            <person name="Kikkert J.R."/>
            <person name="Li Y."/>
            <person name="Li H."/>
            <person name="Li K."/>
            <person name="Li Q."/>
            <person name="Liu X."/>
            <person name="Ma X."/>
            <person name="Naidoo K."/>
            <person name="Pethybridge S.J."/>
            <person name="Sun J."/>
            <person name="Steenkamp E.T."/>
            <person name="van der Nest M.A."/>
            <person name="van Wyk S."/>
            <person name="Wingfield M.J."/>
            <person name="Xiong C."/>
            <person name="Yue Q."/>
            <person name="Zhang X."/>
        </authorList>
    </citation>
    <scope>NUCLEOTIDE SEQUENCE [LARGE SCALE GENOMIC DNA]</scope>
    <source>
        <strain evidence="1 2">BP 5553</strain>
    </source>
</reference>
<evidence type="ECO:0000313" key="1">
    <source>
        <dbReference type="EMBL" id="RDL30725.1"/>
    </source>
</evidence>
<dbReference type="RefSeq" id="XP_031865101.1">
    <property type="nucleotide sequence ID" value="XM_032018693.1"/>
</dbReference>
<accession>A0A370TAA3</accession>
<dbReference type="Proteomes" id="UP000254866">
    <property type="component" value="Unassembled WGS sequence"/>
</dbReference>
<evidence type="ECO:0000313" key="2">
    <source>
        <dbReference type="Proteomes" id="UP000254866"/>
    </source>
</evidence>
<dbReference type="EMBL" id="NPIC01000014">
    <property type="protein sequence ID" value="RDL30725.1"/>
    <property type="molecule type" value="Genomic_DNA"/>
</dbReference>
<sequence>MAVELKASILIDVGMTGSAAQYIIGLNDNNTSNQPGHFSMPRLTYSQASEQASVEGRQKMFTHVEAAVQAILADNTTVYPPSIPSAIVHNFRHAPIPLWEFHVAYPALPGPPKNLQYWLDCAEQDIWPEAKPDDNQE</sequence>
<comment type="caution">
    <text evidence="1">The sequence shown here is derived from an EMBL/GenBank/DDBJ whole genome shotgun (WGS) entry which is preliminary data.</text>
</comment>
<name>A0A370TAA3_9HELO</name>